<dbReference type="SUPFAM" id="SSF88697">
    <property type="entry name" value="PUA domain-like"/>
    <property type="match status" value="1"/>
</dbReference>
<dbReference type="InterPro" id="IPR046336">
    <property type="entry name" value="Lon_prtase_N_sf"/>
</dbReference>
<protein>
    <recommendedName>
        <fullName evidence="3">Lon N-terminal domain-containing protein</fullName>
    </recommendedName>
</protein>
<dbReference type="AlphaFoldDB" id="A0AAD5LTK4"/>
<dbReference type="EMBL" id="JAKCXM010000004">
    <property type="protein sequence ID" value="KAJ0409428.1"/>
    <property type="molecule type" value="Genomic_DNA"/>
</dbReference>
<sequence length="83" mass="9084">MSQRHAYLGDLEEVQHPQLSLFAEGTVMALPILFLRDVVIFPGEEVPLRMLSDSSLESIREQLATEGALLGIVSPGQVCESFA</sequence>
<dbReference type="Proteomes" id="UP001209570">
    <property type="component" value="Unassembled WGS sequence"/>
</dbReference>
<organism evidence="1 2">
    <name type="scientific">Pythium insidiosum</name>
    <name type="common">Pythiosis disease agent</name>
    <dbReference type="NCBI Taxonomy" id="114742"/>
    <lineage>
        <taxon>Eukaryota</taxon>
        <taxon>Sar</taxon>
        <taxon>Stramenopiles</taxon>
        <taxon>Oomycota</taxon>
        <taxon>Peronosporomycetes</taxon>
        <taxon>Pythiales</taxon>
        <taxon>Pythiaceae</taxon>
        <taxon>Pythium</taxon>
    </lineage>
</organism>
<comment type="caution">
    <text evidence="1">The sequence shown here is derived from an EMBL/GenBank/DDBJ whole genome shotgun (WGS) entry which is preliminary data.</text>
</comment>
<evidence type="ECO:0000313" key="2">
    <source>
        <dbReference type="Proteomes" id="UP001209570"/>
    </source>
</evidence>
<dbReference type="Gene3D" id="2.30.130.40">
    <property type="entry name" value="LON domain-like"/>
    <property type="match status" value="1"/>
</dbReference>
<evidence type="ECO:0008006" key="3">
    <source>
        <dbReference type="Google" id="ProtNLM"/>
    </source>
</evidence>
<keyword evidence="2" id="KW-1185">Reference proteome</keyword>
<accession>A0AAD5LTK4</accession>
<dbReference type="InterPro" id="IPR015947">
    <property type="entry name" value="PUA-like_sf"/>
</dbReference>
<reference evidence="1" key="1">
    <citation type="submission" date="2021-12" db="EMBL/GenBank/DDBJ databases">
        <title>Prjna785345.</title>
        <authorList>
            <person name="Rujirawat T."/>
            <person name="Krajaejun T."/>
        </authorList>
    </citation>
    <scope>NUCLEOTIDE SEQUENCE</scope>
    <source>
        <strain evidence="1">Pi057C3</strain>
    </source>
</reference>
<evidence type="ECO:0000313" key="1">
    <source>
        <dbReference type="EMBL" id="KAJ0409428.1"/>
    </source>
</evidence>
<gene>
    <name evidence="1" type="ORF">P43SY_002318</name>
</gene>
<proteinExistence type="predicted"/>
<name>A0AAD5LTK4_PYTIN</name>